<proteinExistence type="predicted"/>
<evidence type="ECO:0000313" key="2">
    <source>
        <dbReference type="EMBL" id="CAK0859344.1"/>
    </source>
</evidence>
<name>A0ABN9UI48_9DINO</name>
<sequence length="230" mass="25344">RGMRGEAKALQRRISDWKAIVAETGHPDSLYGLMGVAEAMVQLRQFPVAATLMRRVLKSSEKRLQPDLEEILAEDDWGMSTAEVRGERADLAREAAGGLARVLELQGRAEEAEAMRARLQALQRRSWNQWAQDVAEQATEAAWEHGLVGAVPDLIALLLPQRAARLWPRRAPRFLRRLEIIAFGGSGETLWSSLCAVYLVVTISTCLTILAMTIARASSATLEVLASSSK</sequence>
<gene>
    <name evidence="2" type="ORF">PCOR1329_LOCUS48750</name>
</gene>
<keyword evidence="1" id="KW-0472">Membrane</keyword>
<dbReference type="EMBL" id="CAUYUJ010015893">
    <property type="protein sequence ID" value="CAK0859344.1"/>
    <property type="molecule type" value="Genomic_DNA"/>
</dbReference>
<feature type="non-terminal residue" evidence="2">
    <location>
        <position position="1"/>
    </location>
</feature>
<dbReference type="Proteomes" id="UP001189429">
    <property type="component" value="Unassembled WGS sequence"/>
</dbReference>
<protein>
    <submittedName>
        <fullName evidence="2">Uncharacterized protein</fullName>
    </submittedName>
</protein>
<keyword evidence="1" id="KW-1133">Transmembrane helix</keyword>
<accession>A0ABN9UI48</accession>
<evidence type="ECO:0000313" key="3">
    <source>
        <dbReference type="Proteomes" id="UP001189429"/>
    </source>
</evidence>
<dbReference type="InterPro" id="IPR011990">
    <property type="entry name" value="TPR-like_helical_dom_sf"/>
</dbReference>
<evidence type="ECO:0000256" key="1">
    <source>
        <dbReference type="SAM" id="Phobius"/>
    </source>
</evidence>
<organism evidence="2 3">
    <name type="scientific">Prorocentrum cordatum</name>
    <dbReference type="NCBI Taxonomy" id="2364126"/>
    <lineage>
        <taxon>Eukaryota</taxon>
        <taxon>Sar</taxon>
        <taxon>Alveolata</taxon>
        <taxon>Dinophyceae</taxon>
        <taxon>Prorocentrales</taxon>
        <taxon>Prorocentraceae</taxon>
        <taxon>Prorocentrum</taxon>
    </lineage>
</organism>
<feature type="transmembrane region" description="Helical" evidence="1">
    <location>
        <begin position="190"/>
        <end position="212"/>
    </location>
</feature>
<reference evidence="2" key="1">
    <citation type="submission" date="2023-10" db="EMBL/GenBank/DDBJ databases">
        <authorList>
            <person name="Chen Y."/>
            <person name="Shah S."/>
            <person name="Dougan E. K."/>
            <person name="Thang M."/>
            <person name="Chan C."/>
        </authorList>
    </citation>
    <scope>NUCLEOTIDE SEQUENCE [LARGE SCALE GENOMIC DNA]</scope>
</reference>
<dbReference type="Gene3D" id="1.25.40.10">
    <property type="entry name" value="Tetratricopeptide repeat domain"/>
    <property type="match status" value="1"/>
</dbReference>
<keyword evidence="1" id="KW-0812">Transmembrane</keyword>
<keyword evidence="3" id="KW-1185">Reference proteome</keyword>
<comment type="caution">
    <text evidence="2">The sequence shown here is derived from an EMBL/GenBank/DDBJ whole genome shotgun (WGS) entry which is preliminary data.</text>
</comment>